<sequence length="82" mass="9371">MNGTNLEKGKHSFLFLFHPASQPGKTIKTHLGPTDKIDTLVLVVAFSSQMGVRFLGIWEVRVHQQSCYFFNDCFPSMIHQIF</sequence>
<dbReference type="EMBL" id="CAQQ02393411">
    <property type="status" value="NOT_ANNOTATED_CDS"/>
    <property type="molecule type" value="Genomic_DNA"/>
</dbReference>
<protein>
    <submittedName>
        <fullName evidence="1">Uncharacterized protein</fullName>
    </submittedName>
</protein>
<proteinExistence type="predicted"/>
<keyword evidence="2" id="KW-1185">Reference proteome</keyword>
<organism evidence="1 2">
    <name type="scientific">Megaselia scalaris</name>
    <name type="common">Humpbacked fly</name>
    <name type="synonym">Phora scalaris</name>
    <dbReference type="NCBI Taxonomy" id="36166"/>
    <lineage>
        <taxon>Eukaryota</taxon>
        <taxon>Metazoa</taxon>
        <taxon>Ecdysozoa</taxon>
        <taxon>Arthropoda</taxon>
        <taxon>Hexapoda</taxon>
        <taxon>Insecta</taxon>
        <taxon>Pterygota</taxon>
        <taxon>Neoptera</taxon>
        <taxon>Endopterygota</taxon>
        <taxon>Diptera</taxon>
        <taxon>Brachycera</taxon>
        <taxon>Muscomorpha</taxon>
        <taxon>Platypezoidea</taxon>
        <taxon>Phoridae</taxon>
        <taxon>Megaseliini</taxon>
        <taxon>Megaselia</taxon>
    </lineage>
</organism>
<dbReference type="EnsemblMetazoa" id="MESCA006445-RA">
    <property type="protein sequence ID" value="MESCA006445-PA"/>
    <property type="gene ID" value="MESCA006445"/>
</dbReference>
<evidence type="ECO:0000313" key="2">
    <source>
        <dbReference type="Proteomes" id="UP000015102"/>
    </source>
</evidence>
<dbReference type="Proteomes" id="UP000015102">
    <property type="component" value="Unassembled WGS sequence"/>
</dbReference>
<accession>T1GRZ8</accession>
<dbReference type="HOGENOM" id="CLU_2560877_0_0_1"/>
<name>T1GRZ8_MEGSC</name>
<dbReference type="AlphaFoldDB" id="T1GRZ8"/>
<evidence type="ECO:0000313" key="1">
    <source>
        <dbReference type="EnsemblMetazoa" id="MESCA006445-PA"/>
    </source>
</evidence>
<reference evidence="1" key="2">
    <citation type="submission" date="2015-06" db="UniProtKB">
        <authorList>
            <consortium name="EnsemblMetazoa"/>
        </authorList>
    </citation>
    <scope>IDENTIFICATION</scope>
</reference>
<reference evidence="2" key="1">
    <citation type="submission" date="2013-02" db="EMBL/GenBank/DDBJ databases">
        <authorList>
            <person name="Hughes D."/>
        </authorList>
    </citation>
    <scope>NUCLEOTIDE SEQUENCE</scope>
    <source>
        <strain>Durham</strain>
        <strain evidence="2">NC isolate 2 -- Noor lab</strain>
    </source>
</reference>